<proteinExistence type="predicted"/>
<sequence length="199" mass="21963">LKNIQTALQCSEVLQAGLANIFQGPMMDALKVAVKAPVRVGLSLFGTAIDIVSSVIQDDPSRVPQLIETNVLPEVMGALSKETMRSTECLSFVPGILASIALHAVMRPTVRNVKTQATGSSPVLHLSAMAFCLLYSDWICRSRELAPVFAMKLFILCARLEWWFRWGKTSSWDLRQGCRFQSVLLWDGLFMSKSSAKAN</sequence>
<comment type="caution">
    <text evidence="2">The sequence shown here is derived from an EMBL/GenBank/DDBJ whole genome shotgun (WGS) entry which is preliminary data.</text>
</comment>
<keyword evidence="3" id="KW-1185">Reference proteome</keyword>
<dbReference type="InterPro" id="IPR010314">
    <property type="entry name" value="E3_Ub_ligase_DUF913"/>
</dbReference>
<dbReference type="Proteomes" id="UP000649617">
    <property type="component" value="Unassembled WGS sequence"/>
</dbReference>
<evidence type="ECO:0000259" key="1">
    <source>
        <dbReference type="Pfam" id="PF06025"/>
    </source>
</evidence>
<dbReference type="AlphaFoldDB" id="A0A812VW85"/>
<protein>
    <submittedName>
        <fullName evidence="2">TOM1 protein</fullName>
    </submittedName>
</protein>
<name>A0A812VW85_SYMPI</name>
<feature type="non-terminal residue" evidence="2">
    <location>
        <position position="1"/>
    </location>
</feature>
<evidence type="ECO:0000313" key="3">
    <source>
        <dbReference type="Proteomes" id="UP000649617"/>
    </source>
</evidence>
<organism evidence="2 3">
    <name type="scientific">Symbiodinium pilosum</name>
    <name type="common">Dinoflagellate</name>
    <dbReference type="NCBI Taxonomy" id="2952"/>
    <lineage>
        <taxon>Eukaryota</taxon>
        <taxon>Sar</taxon>
        <taxon>Alveolata</taxon>
        <taxon>Dinophyceae</taxon>
        <taxon>Suessiales</taxon>
        <taxon>Symbiodiniaceae</taxon>
        <taxon>Symbiodinium</taxon>
    </lineage>
</organism>
<accession>A0A812VW85</accession>
<reference evidence="2" key="1">
    <citation type="submission" date="2021-02" db="EMBL/GenBank/DDBJ databases">
        <authorList>
            <person name="Dougan E. K."/>
            <person name="Rhodes N."/>
            <person name="Thang M."/>
            <person name="Chan C."/>
        </authorList>
    </citation>
    <scope>NUCLEOTIDE SEQUENCE</scope>
</reference>
<dbReference type="OrthoDB" id="8068875at2759"/>
<dbReference type="Pfam" id="PF06025">
    <property type="entry name" value="DUF913"/>
    <property type="match status" value="1"/>
</dbReference>
<evidence type="ECO:0000313" key="2">
    <source>
        <dbReference type="EMBL" id="CAE7646093.1"/>
    </source>
</evidence>
<dbReference type="EMBL" id="CAJNIZ010042991">
    <property type="protein sequence ID" value="CAE7646093.1"/>
    <property type="molecule type" value="Genomic_DNA"/>
</dbReference>
<gene>
    <name evidence="2" type="primary">TOM1</name>
    <name evidence="2" type="ORF">SPIL2461_LOCUS17172</name>
</gene>
<feature type="domain" description="DUF913" evidence="1">
    <location>
        <begin position="1"/>
        <end position="104"/>
    </location>
</feature>